<feature type="transmembrane region" description="Helical" evidence="1">
    <location>
        <begin position="12"/>
        <end position="32"/>
    </location>
</feature>
<reference evidence="2" key="1">
    <citation type="submission" date="2018-06" db="EMBL/GenBank/DDBJ databases">
        <authorList>
            <person name="Zhirakovskaya E."/>
        </authorList>
    </citation>
    <scope>NUCLEOTIDE SEQUENCE</scope>
</reference>
<dbReference type="InterPro" id="IPR001036">
    <property type="entry name" value="Acrflvin-R"/>
</dbReference>
<dbReference type="PANTHER" id="PTHR32063:SF0">
    <property type="entry name" value="SWARMING MOTILITY PROTEIN SWRC"/>
    <property type="match status" value="1"/>
</dbReference>
<dbReference type="SUPFAM" id="SSF82693">
    <property type="entry name" value="Multidrug efflux transporter AcrB pore domain, PN1, PN2, PC1 and PC2 subdomains"/>
    <property type="match status" value="2"/>
</dbReference>
<feature type="transmembrane region" description="Helical" evidence="1">
    <location>
        <begin position="440"/>
        <end position="460"/>
    </location>
</feature>
<sequence>MNLIRLAIERPIAIVSGVLMIVLFGLVALRTIPIQLAPDVAKPVISVSTAWPGAAPAEVEREIVNRQEEVLKGLASLAGMESSSRRGSARVTLEFNIGTNMDKALLLVSNRLDRVGGYPEEVSQPTLSMAGNEDRPIAWFILQRLPGNTRPMHEYGDFFRNVLQERIERVEGISEVSGFGGSERELQVVVEPQLLARFRITPGEIITALRRANASFSAGKVDEGKRSYTVRAEGELNSIEAVRAVIVRSENQQDSNLIGRVSVGDIADVKFAYKEPTARIRQLGEPSLAFNAKRETGANVIKTMEGIRIALAELRAGPVKEQGLVLKQVYDETIYIVSAIELVRQNIWFGGSLAAILLLMFLRSWRATLIVSIAIPVSVIGSFVAMAALGRSINVISLAGLAFAVGMVVDAAIVVLENIYRLREQGKTRREAAYEGTKQVWGAVFVSALTTVMVFIPLLMMKLEVGQLFRDIAVAISVSVLLSLIVSVTVLPALSSKLLPAGKNGRLQRFSIPGLDHLARGFVAVVVGYVRTTLKSRILSLLIVVGISVATTMSALQFLPKLEYLPTGNRNLMFGVLVPPPGYNLKTMTGIATRFEDATRPLWTQTNPEPAKPGDPPRMRHFFFVALANRTFIGAAAEDPAKASQLRAPLQKLVSQEPGTFGIIAQSSLFGRGLGGGRQIDLDISGPDLNVILATASKAAREIFRVFPRSEGNGFRPVPGLELGAPEVRIKPNRTALADAGVTAFELGQSVDVFNDGLRVAEVTVDGERIDLRIKGPQDQITQTQGISVLPVITRNGEILPVSSLATVELTTGPTQIRHKERRRSVSLRITPRGGIPLETALETMQREVIGKLQKQGLPDGVTLRMSGTAEKLNTTWLAMQGQLIIAIILVYLVMAVLFESFVYPLIILLSVPLAAAGGVAGLTVLNMYYPQKLDMLTMLGFVILIGIVVNNAILLVHQTLVHIRQDGLPAADAIIEATKNRIRPIFMSTLTSVFGMLPLVMLPGAGSELYRGLGSVVVGGLSVSALLTLLVIPPMLAIFVGPLENRRKRLAT</sequence>
<feature type="transmembrane region" description="Helical" evidence="1">
    <location>
        <begin position="346"/>
        <end position="362"/>
    </location>
</feature>
<feature type="transmembrane region" description="Helical" evidence="1">
    <location>
        <begin position="1018"/>
        <end position="1041"/>
    </location>
</feature>
<dbReference type="GO" id="GO:0005886">
    <property type="term" value="C:plasma membrane"/>
    <property type="evidence" value="ECO:0007669"/>
    <property type="project" value="TreeGrafter"/>
</dbReference>
<feature type="transmembrane region" description="Helical" evidence="1">
    <location>
        <begin position="472"/>
        <end position="494"/>
    </location>
</feature>
<keyword evidence="1" id="KW-0472">Membrane</keyword>
<proteinExistence type="predicted"/>
<feature type="transmembrane region" description="Helical" evidence="1">
    <location>
        <begin position="906"/>
        <end position="930"/>
    </location>
</feature>
<dbReference type="Gene3D" id="3.30.2090.10">
    <property type="entry name" value="Multidrug efflux transporter AcrB TolC docking domain, DN and DC subdomains"/>
    <property type="match status" value="2"/>
</dbReference>
<feature type="transmembrane region" description="Helical" evidence="1">
    <location>
        <begin position="395"/>
        <end position="419"/>
    </location>
</feature>
<dbReference type="SUPFAM" id="SSF82714">
    <property type="entry name" value="Multidrug efflux transporter AcrB TolC docking domain, DN and DC subdomains"/>
    <property type="match status" value="2"/>
</dbReference>
<organism evidence="2">
    <name type="scientific">hydrothermal vent metagenome</name>
    <dbReference type="NCBI Taxonomy" id="652676"/>
    <lineage>
        <taxon>unclassified sequences</taxon>
        <taxon>metagenomes</taxon>
        <taxon>ecological metagenomes</taxon>
    </lineage>
</organism>
<protein>
    <submittedName>
        <fullName evidence="2">RND multidrug efflux transporter Acriflavin resistance protein</fullName>
    </submittedName>
</protein>
<feature type="transmembrane region" description="Helical" evidence="1">
    <location>
        <begin position="986"/>
        <end position="1006"/>
    </location>
</feature>
<dbReference type="InterPro" id="IPR027463">
    <property type="entry name" value="AcrB_DN_DC_subdom"/>
</dbReference>
<evidence type="ECO:0000313" key="2">
    <source>
        <dbReference type="EMBL" id="VAV91052.1"/>
    </source>
</evidence>
<dbReference type="Gene3D" id="3.30.70.1320">
    <property type="entry name" value="Multidrug efflux transporter AcrB pore domain like"/>
    <property type="match status" value="1"/>
</dbReference>
<dbReference type="PANTHER" id="PTHR32063">
    <property type="match status" value="1"/>
</dbReference>
<keyword evidence="1" id="KW-0812">Transmembrane</keyword>
<dbReference type="Gene3D" id="3.30.70.1430">
    <property type="entry name" value="Multidrug efflux transporter AcrB pore domain"/>
    <property type="match status" value="2"/>
</dbReference>
<gene>
    <name evidence="2" type="ORF">MNBD_ALPHA08-1932</name>
</gene>
<evidence type="ECO:0000256" key="1">
    <source>
        <dbReference type="SAM" id="Phobius"/>
    </source>
</evidence>
<dbReference type="Gene3D" id="1.20.1640.10">
    <property type="entry name" value="Multidrug efflux transporter AcrB transmembrane domain"/>
    <property type="match status" value="2"/>
</dbReference>
<accession>A0A3B0RGQ5</accession>
<dbReference type="SUPFAM" id="SSF82866">
    <property type="entry name" value="Multidrug efflux transporter AcrB transmembrane domain"/>
    <property type="match status" value="2"/>
</dbReference>
<dbReference type="PRINTS" id="PR00702">
    <property type="entry name" value="ACRIFLAVINRP"/>
</dbReference>
<dbReference type="GO" id="GO:0042910">
    <property type="term" value="F:xenobiotic transmembrane transporter activity"/>
    <property type="evidence" value="ECO:0007669"/>
    <property type="project" value="TreeGrafter"/>
</dbReference>
<feature type="transmembrane region" description="Helical" evidence="1">
    <location>
        <begin position="369"/>
        <end position="389"/>
    </location>
</feature>
<dbReference type="AlphaFoldDB" id="A0A3B0RGQ5"/>
<name>A0A3B0RGQ5_9ZZZZ</name>
<dbReference type="Pfam" id="PF00873">
    <property type="entry name" value="ACR_tran"/>
    <property type="match status" value="1"/>
</dbReference>
<dbReference type="EMBL" id="UOEC01000086">
    <property type="protein sequence ID" value="VAV91052.1"/>
    <property type="molecule type" value="Genomic_DNA"/>
</dbReference>
<dbReference type="Gene3D" id="3.30.70.1440">
    <property type="entry name" value="Multidrug efflux transporter AcrB pore domain"/>
    <property type="match status" value="1"/>
</dbReference>
<keyword evidence="1" id="KW-1133">Transmembrane helix</keyword>
<feature type="transmembrane region" description="Helical" evidence="1">
    <location>
        <begin position="936"/>
        <end position="957"/>
    </location>
</feature>
<feature type="transmembrane region" description="Helical" evidence="1">
    <location>
        <begin position="877"/>
        <end position="899"/>
    </location>
</feature>
<feature type="transmembrane region" description="Helical" evidence="1">
    <location>
        <begin position="538"/>
        <end position="559"/>
    </location>
</feature>